<accession>A0A382QKA9</accession>
<reference evidence="2" key="1">
    <citation type="submission" date="2018-05" db="EMBL/GenBank/DDBJ databases">
        <authorList>
            <person name="Lanie J.A."/>
            <person name="Ng W.-L."/>
            <person name="Kazmierczak K.M."/>
            <person name="Andrzejewski T.M."/>
            <person name="Davidsen T.M."/>
            <person name="Wayne K.J."/>
            <person name="Tettelin H."/>
            <person name="Glass J.I."/>
            <person name="Rusch D."/>
            <person name="Podicherti R."/>
            <person name="Tsui H.-C.T."/>
            <person name="Winkler M.E."/>
        </authorList>
    </citation>
    <scope>NUCLEOTIDE SEQUENCE</scope>
</reference>
<name>A0A382QKA9_9ZZZZ</name>
<dbReference type="EMBL" id="UINC01114775">
    <property type="protein sequence ID" value="SVC85325.1"/>
    <property type="molecule type" value="Genomic_DNA"/>
</dbReference>
<organism evidence="2">
    <name type="scientific">marine metagenome</name>
    <dbReference type="NCBI Taxonomy" id="408172"/>
    <lineage>
        <taxon>unclassified sequences</taxon>
        <taxon>metagenomes</taxon>
        <taxon>ecological metagenomes</taxon>
    </lineage>
</organism>
<evidence type="ECO:0000256" key="1">
    <source>
        <dbReference type="SAM" id="Phobius"/>
    </source>
</evidence>
<evidence type="ECO:0000313" key="2">
    <source>
        <dbReference type="EMBL" id="SVC85325.1"/>
    </source>
</evidence>
<gene>
    <name evidence="2" type="ORF">METZ01_LOCUS338179</name>
</gene>
<dbReference type="SUPFAM" id="SSF51905">
    <property type="entry name" value="FAD/NAD(P)-binding domain"/>
    <property type="match status" value="1"/>
</dbReference>
<protein>
    <submittedName>
        <fullName evidence="2">Uncharacterized protein</fullName>
    </submittedName>
</protein>
<dbReference type="InterPro" id="IPR036188">
    <property type="entry name" value="FAD/NAD-bd_sf"/>
</dbReference>
<proteinExistence type="predicted"/>
<keyword evidence="1" id="KW-0472">Membrane</keyword>
<sequence length="32" mass="3240">MTPTALHSNERPSAVVIGAGIAGLSAAYDLKK</sequence>
<dbReference type="Gene3D" id="3.50.50.60">
    <property type="entry name" value="FAD/NAD(P)-binding domain"/>
    <property type="match status" value="1"/>
</dbReference>
<dbReference type="AlphaFoldDB" id="A0A382QKA9"/>
<keyword evidence="1" id="KW-0812">Transmembrane</keyword>
<feature type="transmembrane region" description="Helical" evidence="1">
    <location>
        <begin position="12"/>
        <end position="30"/>
    </location>
</feature>
<feature type="non-terminal residue" evidence="2">
    <location>
        <position position="32"/>
    </location>
</feature>
<keyword evidence="1" id="KW-1133">Transmembrane helix</keyword>